<protein>
    <submittedName>
        <fullName evidence="1">Uncharacterized protein</fullName>
    </submittedName>
</protein>
<accession>A0A3M9MYX1</accession>
<sequence length="78" mass="8850">MASGGTWWCCWRPVCLSAILGFPKPQQQLREVTTLPSPAHQYHVLTEPKPRGVGELHQMEVIMELIYIRIFATLSLMG</sequence>
<reference evidence="1 2" key="1">
    <citation type="submission" date="2018-11" db="EMBL/GenBank/DDBJ databases">
        <title>Rufibacter latericius sp. nov., isolated from water in Baiyang Lake.</title>
        <authorList>
            <person name="Yang Y."/>
        </authorList>
    </citation>
    <scope>NUCLEOTIDE SEQUENCE [LARGE SCALE GENOMIC DNA]</scope>
    <source>
        <strain evidence="1 2">R-22-1c-1</strain>
    </source>
</reference>
<dbReference type="Proteomes" id="UP000272117">
    <property type="component" value="Unassembled WGS sequence"/>
</dbReference>
<evidence type="ECO:0000313" key="2">
    <source>
        <dbReference type="Proteomes" id="UP000272117"/>
    </source>
</evidence>
<dbReference type="EMBL" id="RJJD01000002">
    <property type="protein sequence ID" value="RNI30734.1"/>
    <property type="molecule type" value="Genomic_DNA"/>
</dbReference>
<evidence type="ECO:0000313" key="1">
    <source>
        <dbReference type="EMBL" id="RNI30734.1"/>
    </source>
</evidence>
<organism evidence="1 2">
    <name type="scientific">Rufibacter latericius</name>
    <dbReference type="NCBI Taxonomy" id="2487040"/>
    <lineage>
        <taxon>Bacteria</taxon>
        <taxon>Pseudomonadati</taxon>
        <taxon>Bacteroidota</taxon>
        <taxon>Cytophagia</taxon>
        <taxon>Cytophagales</taxon>
        <taxon>Hymenobacteraceae</taxon>
        <taxon>Rufibacter</taxon>
    </lineage>
</organism>
<dbReference type="AlphaFoldDB" id="A0A3M9MYX1"/>
<comment type="caution">
    <text evidence="1">The sequence shown here is derived from an EMBL/GenBank/DDBJ whole genome shotgun (WGS) entry which is preliminary data.</text>
</comment>
<gene>
    <name evidence="1" type="ORF">EFB08_05680</name>
</gene>
<keyword evidence="2" id="KW-1185">Reference proteome</keyword>
<name>A0A3M9MYX1_9BACT</name>
<proteinExistence type="predicted"/>